<sequence>PALAMMEDAEKKNLITPGKVSSIES</sequence>
<organism evidence="1 2">
    <name type="scientific">Trifolium medium</name>
    <dbReference type="NCBI Taxonomy" id="97028"/>
    <lineage>
        <taxon>Eukaryota</taxon>
        <taxon>Viridiplantae</taxon>
        <taxon>Streptophyta</taxon>
        <taxon>Embryophyta</taxon>
        <taxon>Tracheophyta</taxon>
        <taxon>Spermatophyta</taxon>
        <taxon>Magnoliopsida</taxon>
        <taxon>eudicotyledons</taxon>
        <taxon>Gunneridae</taxon>
        <taxon>Pentapetalae</taxon>
        <taxon>rosids</taxon>
        <taxon>fabids</taxon>
        <taxon>Fabales</taxon>
        <taxon>Fabaceae</taxon>
        <taxon>Papilionoideae</taxon>
        <taxon>50 kb inversion clade</taxon>
        <taxon>NPAAA clade</taxon>
        <taxon>Hologalegina</taxon>
        <taxon>IRL clade</taxon>
        <taxon>Trifolieae</taxon>
        <taxon>Trifolium</taxon>
    </lineage>
</organism>
<dbReference type="Proteomes" id="UP000265520">
    <property type="component" value="Unassembled WGS sequence"/>
</dbReference>
<feature type="non-terminal residue" evidence="1">
    <location>
        <position position="1"/>
    </location>
</feature>
<keyword evidence="2" id="KW-1185">Reference proteome</keyword>
<proteinExistence type="predicted"/>
<protein>
    <submittedName>
        <fullName evidence="1">Uncharacterized protein</fullName>
    </submittedName>
</protein>
<dbReference type="EMBL" id="LXQA010501189">
    <property type="protein sequence ID" value="MCI55763.1"/>
    <property type="molecule type" value="Genomic_DNA"/>
</dbReference>
<name>A0A392T3Q7_9FABA</name>
<comment type="caution">
    <text evidence="1">The sequence shown here is derived from an EMBL/GenBank/DDBJ whole genome shotgun (WGS) entry which is preliminary data.</text>
</comment>
<reference evidence="1 2" key="1">
    <citation type="journal article" date="2018" name="Front. Plant Sci.">
        <title>Red Clover (Trifolium pratense) and Zigzag Clover (T. medium) - A Picture of Genomic Similarities and Differences.</title>
        <authorList>
            <person name="Dluhosova J."/>
            <person name="Istvanek J."/>
            <person name="Nedelnik J."/>
            <person name="Repkova J."/>
        </authorList>
    </citation>
    <scope>NUCLEOTIDE SEQUENCE [LARGE SCALE GENOMIC DNA]</scope>
    <source>
        <strain evidence="2">cv. 10/8</strain>
        <tissue evidence="1">Leaf</tissue>
    </source>
</reference>
<evidence type="ECO:0000313" key="2">
    <source>
        <dbReference type="Proteomes" id="UP000265520"/>
    </source>
</evidence>
<dbReference type="AlphaFoldDB" id="A0A392T3Q7"/>
<evidence type="ECO:0000313" key="1">
    <source>
        <dbReference type="EMBL" id="MCI55763.1"/>
    </source>
</evidence>
<accession>A0A392T3Q7</accession>